<organism evidence="4 5">
    <name type="scientific">Actinomycetospora chibensis</name>
    <dbReference type="NCBI Taxonomy" id="663606"/>
    <lineage>
        <taxon>Bacteria</taxon>
        <taxon>Bacillati</taxon>
        <taxon>Actinomycetota</taxon>
        <taxon>Actinomycetes</taxon>
        <taxon>Pseudonocardiales</taxon>
        <taxon>Pseudonocardiaceae</taxon>
        <taxon>Actinomycetospora</taxon>
    </lineage>
</organism>
<reference evidence="5" key="1">
    <citation type="journal article" date="2019" name="Int. J. Syst. Evol. Microbiol.">
        <title>The Global Catalogue of Microorganisms (GCM) 10K type strain sequencing project: providing services to taxonomists for standard genome sequencing and annotation.</title>
        <authorList>
            <consortium name="The Broad Institute Genomics Platform"/>
            <consortium name="The Broad Institute Genome Sequencing Center for Infectious Disease"/>
            <person name="Wu L."/>
            <person name="Ma J."/>
        </authorList>
    </citation>
    <scope>NUCLEOTIDE SEQUENCE [LARGE SCALE GENOMIC DNA]</scope>
    <source>
        <strain evidence="5">CCUG 50347</strain>
    </source>
</reference>
<feature type="transmembrane region" description="Helical" evidence="2">
    <location>
        <begin position="128"/>
        <end position="148"/>
    </location>
</feature>
<protein>
    <recommendedName>
        <fullName evidence="3">DUF7144 domain-containing protein</fullName>
    </recommendedName>
</protein>
<keyword evidence="2" id="KW-0812">Transmembrane</keyword>
<proteinExistence type="predicted"/>
<keyword evidence="5" id="KW-1185">Reference proteome</keyword>
<feature type="region of interest" description="Disordered" evidence="1">
    <location>
        <begin position="1"/>
        <end position="21"/>
    </location>
</feature>
<evidence type="ECO:0000259" key="3">
    <source>
        <dbReference type="Pfam" id="PF23636"/>
    </source>
</evidence>
<name>A0ABV9RD60_9PSEU</name>
<evidence type="ECO:0000256" key="1">
    <source>
        <dbReference type="SAM" id="MobiDB-lite"/>
    </source>
</evidence>
<feature type="domain" description="DUF7144" evidence="3">
    <location>
        <begin position="33"/>
        <end position="148"/>
    </location>
</feature>
<dbReference type="RefSeq" id="WP_274186872.1">
    <property type="nucleotide sequence ID" value="NZ_BAABHN010000003.1"/>
</dbReference>
<keyword evidence="2" id="KW-0472">Membrane</keyword>
<feature type="transmembrane region" description="Helical" evidence="2">
    <location>
        <begin position="77"/>
        <end position="96"/>
    </location>
</feature>
<evidence type="ECO:0000313" key="4">
    <source>
        <dbReference type="EMBL" id="MFC4831261.1"/>
    </source>
</evidence>
<evidence type="ECO:0000313" key="5">
    <source>
        <dbReference type="Proteomes" id="UP001595909"/>
    </source>
</evidence>
<accession>A0ABV9RD60</accession>
<sequence>MAEADGTRAEAREDAATRRNDDESVFTNSAREWVRFGAIVMVIVGGFSVLEGVMALAAPDTYVTREGTVLAIDLAGWAWLHLVLGALVLLSGLALLRDAMSGRARAAGVTVVGLSAIVQLAWLPAAPIWSIIMIALDVLVLGAIVAVGNQHSAGRL</sequence>
<feature type="transmembrane region" description="Helical" evidence="2">
    <location>
        <begin position="103"/>
        <end position="122"/>
    </location>
</feature>
<dbReference type="Pfam" id="PF23636">
    <property type="entry name" value="DUF7144"/>
    <property type="match status" value="1"/>
</dbReference>
<feature type="transmembrane region" description="Helical" evidence="2">
    <location>
        <begin position="36"/>
        <end position="57"/>
    </location>
</feature>
<comment type="caution">
    <text evidence="4">The sequence shown here is derived from an EMBL/GenBank/DDBJ whole genome shotgun (WGS) entry which is preliminary data.</text>
</comment>
<dbReference type="Proteomes" id="UP001595909">
    <property type="component" value="Unassembled WGS sequence"/>
</dbReference>
<keyword evidence="2" id="KW-1133">Transmembrane helix</keyword>
<dbReference type="EMBL" id="JBHSIM010000003">
    <property type="protein sequence ID" value="MFC4831261.1"/>
    <property type="molecule type" value="Genomic_DNA"/>
</dbReference>
<dbReference type="InterPro" id="IPR055568">
    <property type="entry name" value="DUF7144"/>
</dbReference>
<evidence type="ECO:0000256" key="2">
    <source>
        <dbReference type="SAM" id="Phobius"/>
    </source>
</evidence>
<gene>
    <name evidence="4" type="ORF">ACFPEL_02455</name>
</gene>